<dbReference type="InterPro" id="IPR004087">
    <property type="entry name" value="KH_dom"/>
</dbReference>
<keyword evidence="1" id="KW-0677">Repeat</keyword>
<dbReference type="InterPro" id="IPR036612">
    <property type="entry name" value="KH_dom_type_1_sf"/>
</dbReference>
<dbReference type="InterPro" id="IPR004088">
    <property type="entry name" value="KH_dom_type_1"/>
</dbReference>
<dbReference type="SMART" id="SM00322">
    <property type="entry name" value="KH"/>
    <property type="match status" value="2"/>
</dbReference>
<keyword evidence="2" id="KW-0694">RNA-binding</keyword>
<feature type="domain" description="K Homology" evidence="4">
    <location>
        <begin position="108"/>
        <end position="180"/>
    </location>
</feature>
<dbReference type="Pfam" id="PF00013">
    <property type="entry name" value="KH_1"/>
    <property type="match status" value="2"/>
</dbReference>
<keyword evidence="6" id="KW-1185">Reference proteome</keyword>
<evidence type="ECO:0000256" key="3">
    <source>
        <dbReference type="SAM" id="MobiDB-lite"/>
    </source>
</evidence>
<dbReference type="GO" id="GO:0003723">
    <property type="term" value="F:RNA binding"/>
    <property type="evidence" value="ECO:0007669"/>
    <property type="project" value="UniProtKB-UniRule"/>
</dbReference>
<accession>A0ABD0VWB1</accession>
<dbReference type="PROSITE" id="PS50084">
    <property type="entry name" value="KH_TYPE_1"/>
    <property type="match status" value="2"/>
</dbReference>
<comment type="caution">
    <text evidence="5">The sequence shown here is derived from an EMBL/GenBank/DDBJ whole genome shotgun (WGS) entry which is preliminary data.</text>
</comment>
<dbReference type="SUPFAM" id="SSF54791">
    <property type="entry name" value="Eukaryotic type KH-domain (KH-domain type I)"/>
    <property type="match status" value="2"/>
</dbReference>
<evidence type="ECO:0000256" key="2">
    <source>
        <dbReference type="PROSITE-ProRule" id="PRU00117"/>
    </source>
</evidence>
<sequence length="205" mass="22421">MDLVPLPGQGQPESETVHLFIPALAVGAIIGKQGQHIKQLSRFAGASIKISADEVNVVDPNQITPPDGMDAKQRMVIIAGPPEAQFKAQGRIFGKLKEENFFGPKEEVKLEAHIKVPSFAAGRVIGKGGKTVNELQNLTSAEVVVPRDQTPDENDQVIVKITGHFYASQLAQRKIQDILSQVRRQQQSKPPPHGERPPLPRPSRK</sequence>
<dbReference type="Proteomes" id="UP001557470">
    <property type="component" value="Unassembled WGS sequence"/>
</dbReference>
<organism evidence="5 6">
    <name type="scientific">Umbra pygmaea</name>
    <name type="common">Eastern mudminnow</name>
    <dbReference type="NCBI Taxonomy" id="75934"/>
    <lineage>
        <taxon>Eukaryota</taxon>
        <taxon>Metazoa</taxon>
        <taxon>Chordata</taxon>
        <taxon>Craniata</taxon>
        <taxon>Vertebrata</taxon>
        <taxon>Euteleostomi</taxon>
        <taxon>Actinopterygii</taxon>
        <taxon>Neopterygii</taxon>
        <taxon>Teleostei</taxon>
        <taxon>Protacanthopterygii</taxon>
        <taxon>Esociformes</taxon>
        <taxon>Umbridae</taxon>
        <taxon>Umbra</taxon>
    </lineage>
</organism>
<evidence type="ECO:0000259" key="4">
    <source>
        <dbReference type="SMART" id="SM00322"/>
    </source>
</evidence>
<evidence type="ECO:0000313" key="5">
    <source>
        <dbReference type="EMBL" id="KAL0961832.1"/>
    </source>
</evidence>
<dbReference type="Gene3D" id="3.30.310.210">
    <property type="match status" value="1"/>
</dbReference>
<dbReference type="FunFam" id="3.30.310.210:FF:000001">
    <property type="entry name" value="insulin-like growth factor 2 mRNA-binding protein 1 isoform X1"/>
    <property type="match status" value="1"/>
</dbReference>
<evidence type="ECO:0000313" key="6">
    <source>
        <dbReference type="Proteomes" id="UP001557470"/>
    </source>
</evidence>
<feature type="domain" description="K Homology" evidence="4">
    <location>
        <begin position="13"/>
        <end position="97"/>
    </location>
</feature>
<feature type="region of interest" description="Disordered" evidence="3">
    <location>
        <begin position="181"/>
        <end position="205"/>
    </location>
</feature>
<evidence type="ECO:0000256" key="1">
    <source>
        <dbReference type="ARBA" id="ARBA00022737"/>
    </source>
</evidence>
<gene>
    <name evidence="5" type="ORF">UPYG_G00332260</name>
</gene>
<proteinExistence type="predicted"/>
<protein>
    <recommendedName>
        <fullName evidence="4">K Homology domain-containing protein</fullName>
    </recommendedName>
</protein>
<dbReference type="EMBL" id="JAGEUA010000011">
    <property type="protein sequence ID" value="KAL0961832.1"/>
    <property type="molecule type" value="Genomic_DNA"/>
</dbReference>
<reference evidence="5 6" key="1">
    <citation type="submission" date="2024-06" db="EMBL/GenBank/DDBJ databases">
        <authorList>
            <person name="Pan Q."/>
            <person name="Wen M."/>
            <person name="Jouanno E."/>
            <person name="Zahm M."/>
            <person name="Klopp C."/>
            <person name="Cabau C."/>
            <person name="Louis A."/>
            <person name="Berthelot C."/>
            <person name="Parey E."/>
            <person name="Roest Crollius H."/>
            <person name="Montfort J."/>
            <person name="Robinson-Rechavi M."/>
            <person name="Bouchez O."/>
            <person name="Lampietro C."/>
            <person name="Lopez Roques C."/>
            <person name="Donnadieu C."/>
            <person name="Postlethwait J."/>
            <person name="Bobe J."/>
            <person name="Verreycken H."/>
            <person name="Guiguen Y."/>
        </authorList>
    </citation>
    <scope>NUCLEOTIDE SEQUENCE [LARGE SCALE GENOMIC DNA]</scope>
    <source>
        <strain evidence="5">Up_M1</strain>
        <tissue evidence="5">Testis</tissue>
    </source>
</reference>
<name>A0ABD0VWB1_UMBPY</name>
<dbReference type="PANTHER" id="PTHR10288">
    <property type="entry name" value="KH DOMAIN CONTAINING RNA BINDING PROTEIN"/>
    <property type="match status" value="1"/>
</dbReference>
<dbReference type="AlphaFoldDB" id="A0ABD0VWB1"/>